<protein>
    <recommendedName>
        <fullName evidence="2">Helix-hairpin-helix DNA-binding motif class 1 domain-containing protein</fullName>
    </recommendedName>
</protein>
<sequence>MKNKISELDKKKLIITSLILLFLLYKIIFSGPIVILDRREKIDDPVTSASSYSSDKEGKNEAIKGGRKDNIVPSNEEKKETITVYITGAVANPGVISLDSNMRLDDALKKLGGTTKDADINRINLAMKLEDSQHYIIPYIGQEDDPSQKDMQASNNSSNNSSDSAGSLANSSSASNSQDSKVNINSADESQLETISGVGPSTAKKIIDYREKEGKFSSIEDIKNVSGIGDKKFESMKDSIDVK</sequence>
<dbReference type="GO" id="GO:0003677">
    <property type="term" value="F:DNA binding"/>
    <property type="evidence" value="ECO:0007669"/>
    <property type="project" value="InterPro"/>
</dbReference>
<dbReference type="Pfam" id="PF12836">
    <property type="entry name" value="HHH_3"/>
    <property type="match status" value="1"/>
</dbReference>
<gene>
    <name evidence="3" type="ORF">UF10_05510</name>
</gene>
<dbReference type="InterPro" id="IPR019554">
    <property type="entry name" value="Soluble_ligand-bd"/>
</dbReference>
<keyword evidence="4" id="KW-1185">Reference proteome</keyword>
<dbReference type="Proteomes" id="UP000241434">
    <property type="component" value="Unassembled WGS sequence"/>
</dbReference>
<dbReference type="Pfam" id="PF10531">
    <property type="entry name" value="SLBB"/>
    <property type="match status" value="1"/>
</dbReference>
<feature type="compositionally biased region" description="Polar residues" evidence="1">
    <location>
        <begin position="178"/>
        <end position="194"/>
    </location>
</feature>
<dbReference type="SMART" id="SM00278">
    <property type="entry name" value="HhH1"/>
    <property type="match status" value="2"/>
</dbReference>
<dbReference type="PANTHER" id="PTHR21180">
    <property type="entry name" value="ENDONUCLEASE/EXONUCLEASE/PHOSPHATASE FAMILY DOMAIN-CONTAINING PROTEIN 1"/>
    <property type="match status" value="1"/>
</dbReference>
<feature type="compositionally biased region" description="Low complexity" evidence="1">
    <location>
        <begin position="153"/>
        <end position="177"/>
    </location>
</feature>
<dbReference type="InterPro" id="IPR051675">
    <property type="entry name" value="Endo/Exo/Phosphatase_dom_1"/>
</dbReference>
<dbReference type="SUPFAM" id="SSF47781">
    <property type="entry name" value="RuvA domain 2-like"/>
    <property type="match status" value="1"/>
</dbReference>
<feature type="compositionally biased region" description="Basic and acidic residues" evidence="1">
    <location>
        <begin position="54"/>
        <end position="72"/>
    </location>
</feature>
<organism evidence="3 4">
    <name type="scientific">Peptostreptococcus russellii</name>
    <dbReference type="NCBI Taxonomy" id="215200"/>
    <lineage>
        <taxon>Bacteria</taxon>
        <taxon>Bacillati</taxon>
        <taxon>Bacillota</taxon>
        <taxon>Clostridia</taxon>
        <taxon>Peptostreptococcales</taxon>
        <taxon>Peptostreptococcaceae</taxon>
        <taxon>Peptostreptococcus</taxon>
    </lineage>
</organism>
<comment type="caution">
    <text evidence="3">The sequence shown here is derived from an EMBL/GenBank/DDBJ whole genome shotgun (WGS) entry which is preliminary data.</text>
</comment>
<evidence type="ECO:0000259" key="2">
    <source>
        <dbReference type="SMART" id="SM00278"/>
    </source>
</evidence>
<dbReference type="GO" id="GO:0006281">
    <property type="term" value="P:DNA repair"/>
    <property type="evidence" value="ECO:0007669"/>
    <property type="project" value="InterPro"/>
</dbReference>
<proteinExistence type="predicted"/>
<evidence type="ECO:0000313" key="3">
    <source>
        <dbReference type="EMBL" id="PSJ31446.1"/>
    </source>
</evidence>
<dbReference type="EMBL" id="JYGE01000004">
    <property type="protein sequence ID" value="PSJ31446.1"/>
    <property type="molecule type" value="Genomic_DNA"/>
</dbReference>
<dbReference type="PANTHER" id="PTHR21180:SF32">
    <property type="entry name" value="ENDONUCLEASE_EXONUCLEASE_PHOSPHATASE FAMILY DOMAIN-CONTAINING PROTEIN 1"/>
    <property type="match status" value="1"/>
</dbReference>
<dbReference type="AlphaFoldDB" id="A0A2P7Q0G2"/>
<feature type="region of interest" description="Disordered" evidence="1">
    <location>
        <begin position="142"/>
        <end position="204"/>
    </location>
</feature>
<name>A0A2P7Q0G2_9FIRM</name>
<feature type="region of interest" description="Disordered" evidence="1">
    <location>
        <begin position="46"/>
        <end position="72"/>
    </location>
</feature>
<accession>A0A2P7Q0G2</accession>
<dbReference type="InterPro" id="IPR010994">
    <property type="entry name" value="RuvA_2-like"/>
</dbReference>
<feature type="domain" description="Helix-hairpin-helix DNA-binding motif class 1" evidence="2">
    <location>
        <begin position="190"/>
        <end position="209"/>
    </location>
</feature>
<reference evidence="3" key="1">
    <citation type="thesis" date="2015" institute="Rutgers" country="The State University of New Jersey, 14 College Farm Rd., New Brunswick, NJ, USA">
        <title>Ammonia toxicity in bacteria and its implications for treatment of and resource recovery from highly nitrogenous organic wastes.</title>
        <authorList>
            <person name="Luther A.K."/>
        </authorList>
    </citation>
    <scope>NUCLEOTIDE SEQUENCE</scope>
    <source>
        <strain evidence="3">RT-10B</strain>
    </source>
</reference>
<dbReference type="InterPro" id="IPR004509">
    <property type="entry name" value="Competence_ComEA_HhH"/>
</dbReference>
<feature type="domain" description="Helix-hairpin-helix DNA-binding motif class 1" evidence="2">
    <location>
        <begin position="220"/>
        <end position="239"/>
    </location>
</feature>
<dbReference type="GO" id="GO:0015627">
    <property type="term" value="C:type II protein secretion system complex"/>
    <property type="evidence" value="ECO:0007669"/>
    <property type="project" value="TreeGrafter"/>
</dbReference>
<dbReference type="Gene3D" id="3.10.560.10">
    <property type="entry name" value="Outer membrane lipoprotein wza domain like"/>
    <property type="match status" value="1"/>
</dbReference>
<dbReference type="NCBIfam" id="TIGR00426">
    <property type="entry name" value="competence protein ComEA helix-hairpin-helix repeat region"/>
    <property type="match status" value="1"/>
</dbReference>
<dbReference type="GO" id="GO:0015628">
    <property type="term" value="P:protein secretion by the type II secretion system"/>
    <property type="evidence" value="ECO:0007669"/>
    <property type="project" value="TreeGrafter"/>
</dbReference>
<dbReference type="InterPro" id="IPR003583">
    <property type="entry name" value="Hlx-hairpin-Hlx_DNA-bd_motif"/>
</dbReference>
<evidence type="ECO:0000313" key="4">
    <source>
        <dbReference type="Proteomes" id="UP000241434"/>
    </source>
</evidence>
<dbReference type="Gene3D" id="1.10.150.310">
    <property type="entry name" value="Tex RuvX-like domain-like"/>
    <property type="match status" value="1"/>
</dbReference>
<evidence type="ECO:0000256" key="1">
    <source>
        <dbReference type="SAM" id="MobiDB-lite"/>
    </source>
</evidence>